<dbReference type="GO" id="GO:0016987">
    <property type="term" value="F:sigma factor activity"/>
    <property type="evidence" value="ECO:0007669"/>
    <property type="project" value="UniProtKB-KW"/>
</dbReference>
<feature type="domain" description="RNA polymerase sigma-70 region 4" evidence="6">
    <location>
        <begin position="218"/>
        <end position="264"/>
    </location>
</feature>
<gene>
    <name evidence="7" type="ORF">SAMN05443668_104286</name>
</gene>
<dbReference type="SUPFAM" id="SSF88946">
    <property type="entry name" value="Sigma2 domain of RNA polymerase sigma factors"/>
    <property type="match status" value="1"/>
</dbReference>
<dbReference type="CDD" id="cd06171">
    <property type="entry name" value="Sigma70_r4"/>
    <property type="match status" value="1"/>
</dbReference>
<proteinExistence type="predicted"/>
<dbReference type="Pfam" id="PF04542">
    <property type="entry name" value="Sigma70_r2"/>
    <property type="match status" value="1"/>
</dbReference>
<dbReference type="GO" id="GO:0003677">
    <property type="term" value="F:DNA binding"/>
    <property type="evidence" value="ECO:0007669"/>
    <property type="project" value="UniProtKB-KW"/>
</dbReference>
<keyword evidence="3" id="KW-0238">DNA-binding</keyword>
<accession>A0A1M7Q7T6</accession>
<protein>
    <submittedName>
        <fullName evidence="7">RNA polymerase sigma-B factor</fullName>
    </submittedName>
</protein>
<dbReference type="AlphaFoldDB" id="A0A1M7Q7T6"/>
<dbReference type="PANTHER" id="PTHR30385">
    <property type="entry name" value="SIGMA FACTOR F FLAGELLAR"/>
    <property type="match status" value="1"/>
</dbReference>
<evidence type="ECO:0000313" key="7">
    <source>
        <dbReference type="EMBL" id="SHN26631.1"/>
    </source>
</evidence>
<dbReference type="InterPro" id="IPR007630">
    <property type="entry name" value="RNA_pol_sigma70_r4"/>
</dbReference>
<dbReference type="NCBIfam" id="TIGR02980">
    <property type="entry name" value="SigBFG"/>
    <property type="match status" value="1"/>
</dbReference>
<evidence type="ECO:0000313" key="8">
    <source>
        <dbReference type="Proteomes" id="UP000184440"/>
    </source>
</evidence>
<dbReference type="InterPro" id="IPR007627">
    <property type="entry name" value="RNA_pol_sigma70_r2"/>
</dbReference>
<evidence type="ECO:0000259" key="6">
    <source>
        <dbReference type="Pfam" id="PF04545"/>
    </source>
</evidence>
<feature type="domain" description="RNA polymerase sigma-70 region 2" evidence="5">
    <location>
        <begin position="52"/>
        <end position="120"/>
    </location>
</feature>
<dbReference type="PRINTS" id="PR00046">
    <property type="entry name" value="SIGMA70FCT"/>
</dbReference>
<keyword evidence="2" id="KW-0731">Sigma factor</keyword>
<dbReference type="InterPro" id="IPR036388">
    <property type="entry name" value="WH-like_DNA-bd_sf"/>
</dbReference>
<dbReference type="InterPro" id="IPR014322">
    <property type="entry name" value="RNA_pol_sigma-B/F/G"/>
</dbReference>
<organism evidence="7 8">
    <name type="scientific">Cryptosporangium aurantiacum</name>
    <dbReference type="NCBI Taxonomy" id="134849"/>
    <lineage>
        <taxon>Bacteria</taxon>
        <taxon>Bacillati</taxon>
        <taxon>Actinomycetota</taxon>
        <taxon>Actinomycetes</taxon>
        <taxon>Cryptosporangiales</taxon>
        <taxon>Cryptosporangiaceae</taxon>
        <taxon>Cryptosporangium</taxon>
    </lineage>
</organism>
<reference evidence="7 8" key="1">
    <citation type="submission" date="2016-11" db="EMBL/GenBank/DDBJ databases">
        <authorList>
            <person name="Jaros S."/>
            <person name="Januszkiewicz K."/>
            <person name="Wedrychowicz H."/>
        </authorList>
    </citation>
    <scope>NUCLEOTIDE SEQUENCE [LARGE SCALE GENOMIC DNA]</scope>
    <source>
        <strain evidence="7 8">DSM 46144</strain>
    </source>
</reference>
<evidence type="ECO:0000256" key="1">
    <source>
        <dbReference type="ARBA" id="ARBA00023015"/>
    </source>
</evidence>
<evidence type="ECO:0000259" key="5">
    <source>
        <dbReference type="Pfam" id="PF04542"/>
    </source>
</evidence>
<evidence type="ECO:0000256" key="4">
    <source>
        <dbReference type="ARBA" id="ARBA00023163"/>
    </source>
</evidence>
<dbReference type="Proteomes" id="UP000184440">
    <property type="component" value="Unassembled WGS sequence"/>
</dbReference>
<dbReference type="GO" id="GO:0006352">
    <property type="term" value="P:DNA-templated transcription initiation"/>
    <property type="evidence" value="ECO:0007669"/>
    <property type="project" value="InterPro"/>
</dbReference>
<dbReference type="Pfam" id="PF04545">
    <property type="entry name" value="Sigma70_r4"/>
    <property type="match status" value="1"/>
</dbReference>
<dbReference type="InterPro" id="IPR013324">
    <property type="entry name" value="RNA_pol_sigma_r3/r4-like"/>
</dbReference>
<sequence length="287" mass="32335">MTLTPEIERPGRRDDTFFPDYSDYRQVAPHFERFAALDVSAPERPVLRERLILIHLPLAENIARRFARRGVPSDDLLQVARVGLLTSVDRFDPTRGTVFLAFAVPTIAGDLRRHFRDHGWYVRPPRRLQDIYLQLDAAVTELSHRDRRSPTATDLADHLGVGVEEIVEGLQLTSAYTPIPLDAPNTHRPDGSPLVESLGALDQALGKVDDRETLKRLIATLPERERRILGLRFFEDRTQRQIASEVGISQMHVSRVLSATLARLHERLPSNARGTGAIAPRRSSGDQ</sequence>
<evidence type="ECO:0000256" key="2">
    <source>
        <dbReference type="ARBA" id="ARBA00023082"/>
    </source>
</evidence>
<dbReference type="InterPro" id="IPR000943">
    <property type="entry name" value="RNA_pol_sigma70"/>
</dbReference>
<evidence type="ECO:0000256" key="3">
    <source>
        <dbReference type="ARBA" id="ARBA00023125"/>
    </source>
</evidence>
<dbReference type="EMBL" id="FRCS01000004">
    <property type="protein sequence ID" value="SHN26631.1"/>
    <property type="molecule type" value="Genomic_DNA"/>
</dbReference>
<keyword evidence="1" id="KW-0805">Transcription regulation</keyword>
<dbReference type="Gene3D" id="1.20.120.1810">
    <property type="match status" value="1"/>
</dbReference>
<name>A0A1M7Q7T6_9ACTN</name>
<keyword evidence="4" id="KW-0804">Transcription</keyword>
<dbReference type="OrthoDB" id="9804285at2"/>
<dbReference type="InterPro" id="IPR013325">
    <property type="entry name" value="RNA_pol_sigma_r2"/>
</dbReference>
<dbReference type="SUPFAM" id="SSF88659">
    <property type="entry name" value="Sigma3 and sigma4 domains of RNA polymerase sigma factors"/>
    <property type="match status" value="2"/>
</dbReference>
<dbReference type="Gene3D" id="1.10.10.10">
    <property type="entry name" value="Winged helix-like DNA-binding domain superfamily/Winged helix DNA-binding domain"/>
    <property type="match status" value="2"/>
</dbReference>
<dbReference type="STRING" id="134849.SAMN05443668_104286"/>
<dbReference type="NCBIfam" id="TIGR02937">
    <property type="entry name" value="sigma70-ECF"/>
    <property type="match status" value="1"/>
</dbReference>
<keyword evidence="8" id="KW-1185">Reference proteome</keyword>
<dbReference type="PANTHER" id="PTHR30385:SF4">
    <property type="entry name" value="RNA POLYMERASE SIGMA-E FACTOR"/>
    <property type="match status" value="1"/>
</dbReference>
<dbReference type="InterPro" id="IPR014284">
    <property type="entry name" value="RNA_pol_sigma-70_dom"/>
</dbReference>